<dbReference type="InterPro" id="IPR005624">
    <property type="entry name" value="PduO/GlcC-like"/>
</dbReference>
<sequence length="147" mass="15572">MGPTLAEAKALIAAAQKVAAEIDKPITTVVVDSGGFIVPCERMEGARPLTPSIATAKAYTAAIMQRPAKMLKTWCQTQPEFFAQVSRMGHHPIVATEGGVTLKREGVLLGGIGVSGGTGDEDQEICEKALAATGYDIDFAEWNRVKK</sequence>
<dbReference type="SUPFAM" id="SSF143744">
    <property type="entry name" value="GlcG-like"/>
    <property type="match status" value="1"/>
</dbReference>
<evidence type="ECO:0000313" key="2">
    <source>
        <dbReference type="Proteomes" id="UP000571950"/>
    </source>
</evidence>
<dbReference type="RefSeq" id="WP_188072646.1">
    <property type="nucleotide sequence ID" value="NZ_BSPS01000033.1"/>
</dbReference>
<accession>A0A7W6BHJ8</accession>
<dbReference type="PANTHER" id="PTHR34309:SF1">
    <property type="entry name" value="PROTEIN GLCG"/>
    <property type="match status" value="1"/>
</dbReference>
<name>A0A7W6BHJ8_9SPHN</name>
<keyword evidence="2" id="KW-1185">Reference proteome</keyword>
<reference evidence="1 2" key="1">
    <citation type="submission" date="2020-08" db="EMBL/GenBank/DDBJ databases">
        <title>Genomic Encyclopedia of Type Strains, Phase IV (KMG-IV): sequencing the most valuable type-strain genomes for metagenomic binning, comparative biology and taxonomic classification.</title>
        <authorList>
            <person name="Goeker M."/>
        </authorList>
    </citation>
    <scope>NUCLEOTIDE SEQUENCE [LARGE SCALE GENOMIC DNA]</scope>
    <source>
        <strain evidence="1 2">DSM 26189</strain>
    </source>
</reference>
<comment type="caution">
    <text evidence="1">The sequence shown here is derived from an EMBL/GenBank/DDBJ whole genome shotgun (WGS) entry which is preliminary data.</text>
</comment>
<proteinExistence type="predicted"/>
<dbReference type="Pfam" id="PF03928">
    <property type="entry name" value="HbpS-like"/>
    <property type="match status" value="1"/>
</dbReference>
<gene>
    <name evidence="1" type="ORF">GGR43_002859</name>
</gene>
<dbReference type="InterPro" id="IPR038084">
    <property type="entry name" value="PduO/GlcC-like_sf"/>
</dbReference>
<dbReference type="Proteomes" id="UP000571950">
    <property type="component" value="Unassembled WGS sequence"/>
</dbReference>
<evidence type="ECO:0000313" key="1">
    <source>
        <dbReference type="EMBL" id="MBB3927136.1"/>
    </source>
</evidence>
<dbReference type="PANTHER" id="PTHR34309">
    <property type="entry name" value="SLR1406 PROTEIN"/>
    <property type="match status" value="1"/>
</dbReference>
<dbReference type="EMBL" id="JACIDT010000010">
    <property type="protein sequence ID" value="MBB3927136.1"/>
    <property type="molecule type" value="Genomic_DNA"/>
</dbReference>
<organism evidence="1 2">
    <name type="scientific">Sphingobium jiangsuense</name>
    <dbReference type="NCBI Taxonomy" id="870476"/>
    <lineage>
        <taxon>Bacteria</taxon>
        <taxon>Pseudomonadati</taxon>
        <taxon>Pseudomonadota</taxon>
        <taxon>Alphaproteobacteria</taxon>
        <taxon>Sphingomonadales</taxon>
        <taxon>Sphingomonadaceae</taxon>
        <taxon>Sphingobium</taxon>
    </lineage>
</organism>
<protein>
    <submittedName>
        <fullName evidence="1">Uncharacterized protein GlcG (DUF336 family)</fullName>
    </submittedName>
</protein>
<dbReference type="InterPro" id="IPR052517">
    <property type="entry name" value="GlcG_carb_metab_protein"/>
</dbReference>
<dbReference type="AlphaFoldDB" id="A0A7W6BHJ8"/>
<dbReference type="Gene3D" id="3.30.450.150">
    <property type="entry name" value="Haem-degrading domain"/>
    <property type="match status" value="1"/>
</dbReference>